<dbReference type="PROSITE" id="PS50943">
    <property type="entry name" value="HTH_CROC1"/>
    <property type="match status" value="1"/>
</dbReference>
<accession>A0A3L9Y1G1</accession>
<dbReference type="CDD" id="cd00093">
    <property type="entry name" value="HTH_XRE"/>
    <property type="match status" value="1"/>
</dbReference>
<keyword evidence="3" id="KW-1185">Reference proteome</keyword>
<comment type="caution">
    <text evidence="2">The sequence shown here is derived from an EMBL/GenBank/DDBJ whole genome shotgun (WGS) entry which is preliminary data.</text>
</comment>
<reference evidence="2 3" key="1">
    <citation type="submission" date="2018-10" db="EMBL/GenBank/DDBJ databases">
        <authorList>
            <person name="Jung H.S."/>
            <person name="Jeon C.O."/>
        </authorList>
    </citation>
    <scope>NUCLEOTIDE SEQUENCE [LARGE SCALE GENOMIC DNA]</scope>
    <source>
        <strain evidence="2 3">MA-7-27</strain>
    </source>
</reference>
<dbReference type="AlphaFoldDB" id="A0A3L9Y1G1"/>
<evidence type="ECO:0000313" key="3">
    <source>
        <dbReference type="Proteomes" id="UP000281343"/>
    </source>
</evidence>
<dbReference type="InterPro" id="IPR036390">
    <property type="entry name" value="WH_DNA-bd_sf"/>
</dbReference>
<evidence type="ECO:0000313" key="2">
    <source>
        <dbReference type="EMBL" id="RMA42671.1"/>
    </source>
</evidence>
<dbReference type="RefSeq" id="WP_121897455.1">
    <property type="nucleotide sequence ID" value="NZ_RCNT01000003.1"/>
</dbReference>
<organism evidence="2 3">
    <name type="scientific">Rhodophyticola porphyridii</name>
    <dbReference type="NCBI Taxonomy" id="1852017"/>
    <lineage>
        <taxon>Bacteria</taxon>
        <taxon>Pseudomonadati</taxon>
        <taxon>Pseudomonadota</taxon>
        <taxon>Alphaproteobacteria</taxon>
        <taxon>Rhodobacterales</taxon>
        <taxon>Roseobacteraceae</taxon>
        <taxon>Rhodophyticola</taxon>
    </lineage>
</organism>
<gene>
    <name evidence="2" type="ORF">D9R08_07715</name>
</gene>
<name>A0A3L9Y1G1_9RHOB</name>
<dbReference type="Pfam" id="PF13443">
    <property type="entry name" value="HTH_26"/>
    <property type="match status" value="1"/>
</dbReference>
<dbReference type="OrthoDB" id="9807735at2"/>
<dbReference type="InterPro" id="IPR001387">
    <property type="entry name" value="Cro/C1-type_HTH"/>
</dbReference>
<dbReference type="EMBL" id="RCNT01000003">
    <property type="protein sequence ID" value="RMA42671.1"/>
    <property type="molecule type" value="Genomic_DNA"/>
</dbReference>
<evidence type="ECO:0000259" key="1">
    <source>
        <dbReference type="PROSITE" id="PS50943"/>
    </source>
</evidence>
<dbReference type="SUPFAM" id="SSF46785">
    <property type="entry name" value="Winged helix' DNA-binding domain"/>
    <property type="match status" value="1"/>
</dbReference>
<feature type="domain" description="HTH cro/C1-type" evidence="1">
    <location>
        <begin position="9"/>
        <end position="62"/>
    </location>
</feature>
<dbReference type="SMART" id="SM00530">
    <property type="entry name" value="HTH_XRE"/>
    <property type="match status" value="1"/>
</dbReference>
<dbReference type="SUPFAM" id="SSF47413">
    <property type="entry name" value="lambda repressor-like DNA-binding domains"/>
    <property type="match status" value="1"/>
</dbReference>
<proteinExistence type="predicted"/>
<sequence length="249" mass="28295">MRGTMFEVLKQALRARQMTYGDLAARMSLSEPTIKRIFASGDAKMSRVMEICDALDLPFEDIVATAKRTIVRPVQLTAEMEAGLAQDPSLFFLFILLHDGMTEATIRQEFGLSRNALFILGRKLERLGLAEVHTEGRIRLTPAHPVKFRRNGPLHRTLRDLNLAFIRTVFDQPDGEQSGYLTQSRRISRQTARQVMADLRNLNQQLSEMARQDQLTVPAQDLQTYKLCVAWSEMSFPSFARIDAGAPRR</sequence>
<protein>
    <submittedName>
        <fullName evidence="2">XRE family transcriptional regulator</fullName>
    </submittedName>
</protein>
<dbReference type="Gene3D" id="1.10.260.40">
    <property type="entry name" value="lambda repressor-like DNA-binding domains"/>
    <property type="match status" value="1"/>
</dbReference>
<dbReference type="InterPro" id="IPR010982">
    <property type="entry name" value="Lambda_DNA-bd_dom_sf"/>
</dbReference>
<dbReference type="GO" id="GO:0003677">
    <property type="term" value="F:DNA binding"/>
    <property type="evidence" value="ECO:0007669"/>
    <property type="project" value="InterPro"/>
</dbReference>
<dbReference type="Proteomes" id="UP000281343">
    <property type="component" value="Unassembled WGS sequence"/>
</dbReference>